<dbReference type="HAMAP" id="MF_00342">
    <property type="entry name" value="UPF0147"/>
    <property type="match status" value="1"/>
</dbReference>
<proteinExistence type="inferred from homology"/>
<accession>A0A830H0C7</accession>
<dbReference type="Proteomes" id="UP000616143">
    <property type="component" value="Unassembled WGS sequence"/>
</dbReference>
<dbReference type="SUPFAM" id="SSF158436">
    <property type="entry name" value="Ta0600-like"/>
    <property type="match status" value="1"/>
</dbReference>
<evidence type="ECO:0000256" key="1">
    <source>
        <dbReference type="ARBA" id="ARBA00005958"/>
    </source>
</evidence>
<reference evidence="3" key="1">
    <citation type="journal article" date="2014" name="Int. J. Syst. Evol. Microbiol.">
        <title>Complete genome sequence of Corynebacterium casei LMG S-19264T (=DSM 44701T), isolated from a smear-ripened cheese.</title>
        <authorList>
            <consortium name="US DOE Joint Genome Institute (JGI-PGF)"/>
            <person name="Walter F."/>
            <person name="Albersmeier A."/>
            <person name="Kalinowski J."/>
            <person name="Ruckert C."/>
        </authorList>
    </citation>
    <scope>NUCLEOTIDE SEQUENCE</scope>
    <source>
        <strain evidence="3">JCM 31740</strain>
    </source>
</reference>
<dbReference type="InterPro" id="IPR023130">
    <property type="entry name" value="Ta0600-like_sf"/>
</dbReference>
<dbReference type="AlphaFoldDB" id="A0A830H0C7"/>
<sequence length="93" mass="10285">MVTLAEAFYDNESKIRQAVTVLTKIVNDTSVPRNIRRAATEAIKQLQDASLSPAVRAANAIGVLEEINQDPNIPSHTRISIWNIVSTLETIRD</sequence>
<evidence type="ECO:0000313" key="3">
    <source>
        <dbReference type="EMBL" id="GGT96708.1"/>
    </source>
</evidence>
<protein>
    <recommendedName>
        <fullName evidence="2">UPF0147 protein GCM10007116_12750</fullName>
    </recommendedName>
</protein>
<evidence type="ECO:0000313" key="4">
    <source>
        <dbReference type="Proteomes" id="UP000616143"/>
    </source>
</evidence>
<organism evidence="3 4">
    <name type="scientific">Sulfodiicoccus acidiphilus</name>
    <dbReference type="NCBI Taxonomy" id="1670455"/>
    <lineage>
        <taxon>Archaea</taxon>
        <taxon>Thermoproteota</taxon>
        <taxon>Thermoprotei</taxon>
        <taxon>Sulfolobales</taxon>
        <taxon>Sulfolobaceae</taxon>
        <taxon>Sulfodiicoccus</taxon>
    </lineage>
</organism>
<name>A0A830H0C7_9CREN</name>
<comment type="similarity">
    <text evidence="1 2">Belongs to the UPF0147 family.</text>
</comment>
<evidence type="ECO:0000256" key="2">
    <source>
        <dbReference type="HAMAP-Rule" id="MF_00342"/>
    </source>
</evidence>
<dbReference type="Pfam" id="PF03685">
    <property type="entry name" value="UPF0147"/>
    <property type="match status" value="1"/>
</dbReference>
<comment type="caution">
    <text evidence="3">The sequence shown here is derived from an EMBL/GenBank/DDBJ whole genome shotgun (WGS) entry which is preliminary data.</text>
</comment>
<reference evidence="3" key="2">
    <citation type="submission" date="2020-09" db="EMBL/GenBank/DDBJ databases">
        <authorList>
            <person name="Sun Q."/>
            <person name="Ohkuma M."/>
        </authorList>
    </citation>
    <scope>NUCLEOTIDE SEQUENCE</scope>
    <source>
        <strain evidence="3">JCM 31740</strain>
    </source>
</reference>
<dbReference type="InterPro" id="IPR005354">
    <property type="entry name" value="UPF0147"/>
</dbReference>
<gene>
    <name evidence="3" type="ORF">GCM10007116_12750</name>
</gene>
<dbReference type="NCBIfam" id="NF003319">
    <property type="entry name" value="PRK04330.1"/>
    <property type="match status" value="1"/>
</dbReference>
<dbReference type="Gene3D" id="1.20.1440.50">
    <property type="entry name" value="Ta0600-like"/>
    <property type="match status" value="1"/>
</dbReference>
<dbReference type="EMBL" id="BMQS01000011">
    <property type="protein sequence ID" value="GGT96708.1"/>
    <property type="molecule type" value="Genomic_DNA"/>
</dbReference>